<organism evidence="1 2">
    <name type="scientific">Gossypium schwendimanii</name>
    <name type="common">Cotton</name>
    <dbReference type="NCBI Taxonomy" id="34291"/>
    <lineage>
        <taxon>Eukaryota</taxon>
        <taxon>Viridiplantae</taxon>
        <taxon>Streptophyta</taxon>
        <taxon>Embryophyta</taxon>
        <taxon>Tracheophyta</taxon>
        <taxon>Spermatophyta</taxon>
        <taxon>Magnoliopsida</taxon>
        <taxon>eudicotyledons</taxon>
        <taxon>Gunneridae</taxon>
        <taxon>Pentapetalae</taxon>
        <taxon>rosids</taxon>
        <taxon>malvids</taxon>
        <taxon>Malvales</taxon>
        <taxon>Malvaceae</taxon>
        <taxon>Malvoideae</taxon>
        <taxon>Gossypium</taxon>
    </lineage>
</organism>
<protein>
    <submittedName>
        <fullName evidence="1">Uncharacterized protein</fullName>
    </submittedName>
</protein>
<gene>
    <name evidence="1" type="ORF">Goshw_016848</name>
</gene>
<dbReference type="OrthoDB" id="1701375at2759"/>
<comment type="caution">
    <text evidence="1">The sequence shown here is derived from an EMBL/GenBank/DDBJ whole genome shotgun (WGS) entry which is preliminary data.</text>
</comment>
<dbReference type="EMBL" id="JABFAF010000011">
    <property type="protein sequence ID" value="MBA0870763.1"/>
    <property type="molecule type" value="Genomic_DNA"/>
</dbReference>
<proteinExistence type="predicted"/>
<feature type="non-terminal residue" evidence="1">
    <location>
        <position position="1"/>
    </location>
</feature>
<name>A0A7J9MI34_GOSSC</name>
<evidence type="ECO:0000313" key="1">
    <source>
        <dbReference type="EMBL" id="MBA0870763.1"/>
    </source>
</evidence>
<sequence length="82" mass="9124">REPLAISAVLPEALGSRNRRAFILGWAYYLDAFSRKGPLKALTPTPDMDRTVSRLSESSLRTALMGEQPNPWNILQPQVAKS</sequence>
<dbReference type="Proteomes" id="UP000593576">
    <property type="component" value="Unassembled WGS sequence"/>
</dbReference>
<accession>A0A7J9MI34</accession>
<reference evidence="1 2" key="1">
    <citation type="journal article" date="2019" name="Genome Biol. Evol.">
        <title>Insights into the evolution of the New World diploid cottons (Gossypium, subgenus Houzingenia) based on genome sequencing.</title>
        <authorList>
            <person name="Grover C.E."/>
            <person name="Arick M.A. 2nd"/>
            <person name="Thrash A."/>
            <person name="Conover J.L."/>
            <person name="Sanders W.S."/>
            <person name="Peterson D.G."/>
            <person name="Frelichowski J.E."/>
            <person name="Scheffler J.A."/>
            <person name="Scheffler B.E."/>
            <person name="Wendel J.F."/>
        </authorList>
    </citation>
    <scope>NUCLEOTIDE SEQUENCE [LARGE SCALE GENOMIC DNA]</scope>
    <source>
        <strain evidence="1">1</strain>
        <tissue evidence="1">Leaf</tissue>
    </source>
</reference>
<dbReference type="AntiFam" id="ANF00005">
    <property type="entry name" value="Antisense to 23S rRNA"/>
</dbReference>
<dbReference type="AlphaFoldDB" id="A0A7J9MI34"/>
<evidence type="ECO:0000313" key="2">
    <source>
        <dbReference type="Proteomes" id="UP000593576"/>
    </source>
</evidence>
<keyword evidence="2" id="KW-1185">Reference proteome</keyword>